<feature type="transmembrane region" description="Helical" evidence="1">
    <location>
        <begin position="53"/>
        <end position="75"/>
    </location>
</feature>
<gene>
    <name evidence="3" type="ORF">SAMN05877753_102198</name>
</gene>
<evidence type="ECO:0000259" key="2">
    <source>
        <dbReference type="Pfam" id="PF13937"/>
    </source>
</evidence>
<dbReference type="EMBL" id="OAOP01000002">
    <property type="protein sequence ID" value="SNX67993.1"/>
    <property type="molecule type" value="Genomic_DNA"/>
</dbReference>
<evidence type="ECO:0000256" key="1">
    <source>
        <dbReference type="SAM" id="Phobius"/>
    </source>
</evidence>
<feature type="domain" description="Sodium symporter small subunit" evidence="2">
    <location>
        <begin position="10"/>
        <end position="87"/>
    </location>
</feature>
<protein>
    <submittedName>
        <fullName evidence="3">Putative solute:sodium symporter small subunit</fullName>
    </submittedName>
</protein>
<keyword evidence="1" id="KW-0472">Membrane</keyword>
<dbReference type="Pfam" id="PF13937">
    <property type="entry name" value="DUF4212"/>
    <property type="match status" value="1"/>
</dbReference>
<accession>A0A285CLV3</accession>
<keyword evidence="1" id="KW-1133">Transmembrane helix</keyword>
<name>A0A285CLV3_9BACI</name>
<proteinExistence type="predicted"/>
<keyword evidence="4" id="KW-1185">Reference proteome</keyword>
<keyword evidence="1" id="KW-0812">Transmembrane</keyword>
<reference evidence="3 4" key="1">
    <citation type="submission" date="2017-08" db="EMBL/GenBank/DDBJ databases">
        <authorList>
            <person name="de Groot N.N."/>
        </authorList>
    </citation>
    <scope>NUCLEOTIDE SEQUENCE [LARGE SCALE GENOMIC DNA]</scope>
    <source>
        <strain evidence="3 4">JC228</strain>
    </source>
</reference>
<organism evidence="3 4">
    <name type="scientific">Bacillus oleivorans</name>
    <dbReference type="NCBI Taxonomy" id="1448271"/>
    <lineage>
        <taxon>Bacteria</taxon>
        <taxon>Bacillati</taxon>
        <taxon>Bacillota</taxon>
        <taxon>Bacilli</taxon>
        <taxon>Bacillales</taxon>
        <taxon>Bacillaceae</taxon>
        <taxon>Bacillus</taxon>
    </lineage>
</organism>
<dbReference type="NCBIfam" id="TIGR03647">
    <property type="entry name" value="Na_symport_sm"/>
    <property type="match status" value="1"/>
</dbReference>
<dbReference type="InterPro" id="IPR019886">
    <property type="entry name" value="Na_symporter_ssu"/>
</dbReference>
<dbReference type="Proteomes" id="UP000219546">
    <property type="component" value="Unassembled WGS sequence"/>
</dbReference>
<dbReference type="RefSeq" id="WP_097157398.1">
    <property type="nucleotide sequence ID" value="NZ_JBEPMQ010000001.1"/>
</dbReference>
<dbReference type="AlphaFoldDB" id="A0A285CLV3"/>
<evidence type="ECO:0000313" key="3">
    <source>
        <dbReference type="EMBL" id="SNX67993.1"/>
    </source>
</evidence>
<feature type="transmembrane region" description="Helical" evidence="1">
    <location>
        <begin position="20"/>
        <end position="41"/>
    </location>
</feature>
<sequence length="99" mass="11536">MSNEQLSEKQKEYWKKNLRLITSLLVVWFLVSLFAGVILAQPLSNISLFQLPLSFWFAHQGSIIVFIILIFIYAVKMDRLDKEYGVEEVILTKEKGDEL</sequence>
<evidence type="ECO:0000313" key="4">
    <source>
        <dbReference type="Proteomes" id="UP000219546"/>
    </source>
</evidence>